<dbReference type="STRING" id="1423810.FD19_GL000251"/>
<evidence type="ECO:0000313" key="2">
    <source>
        <dbReference type="Proteomes" id="UP000051789"/>
    </source>
</evidence>
<reference evidence="1 2" key="1">
    <citation type="journal article" date="2015" name="Genome Announc.">
        <title>Expanding the biotechnology potential of lactobacilli through comparative genomics of 213 strains and associated genera.</title>
        <authorList>
            <person name="Sun Z."/>
            <person name="Harris H.M."/>
            <person name="McCann A."/>
            <person name="Guo C."/>
            <person name="Argimon S."/>
            <person name="Zhang W."/>
            <person name="Yang X."/>
            <person name="Jeffery I.B."/>
            <person name="Cooney J.C."/>
            <person name="Kagawa T.F."/>
            <person name="Liu W."/>
            <person name="Song Y."/>
            <person name="Salvetti E."/>
            <person name="Wrobel A."/>
            <person name="Rasinkangas P."/>
            <person name="Parkhill J."/>
            <person name="Rea M.C."/>
            <person name="O'Sullivan O."/>
            <person name="Ritari J."/>
            <person name="Douillard F.P."/>
            <person name="Paul Ross R."/>
            <person name="Yang R."/>
            <person name="Briner A.E."/>
            <person name="Felis G.E."/>
            <person name="de Vos W.M."/>
            <person name="Barrangou R."/>
            <person name="Klaenhammer T.R."/>
            <person name="Caufield P.W."/>
            <person name="Cui Y."/>
            <person name="Zhang H."/>
            <person name="O'Toole P.W."/>
        </authorList>
    </citation>
    <scope>NUCLEOTIDE SEQUENCE [LARGE SCALE GENOMIC DNA]</scope>
    <source>
        <strain evidence="1 2">DSM 22698</strain>
    </source>
</reference>
<dbReference type="OrthoDB" id="2139646at2"/>
<dbReference type="Proteomes" id="UP000051789">
    <property type="component" value="Unassembled WGS sequence"/>
</dbReference>
<dbReference type="PATRIC" id="fig|1423810.4.peg.254"/>
<accession>A0A0R2C854</accession>
<dbReference type="AlphaFoldDB" id="A0A0R2C854"/>
<dbReference type="RefSeq" id="WP_054749316.1">
    <property type="nucleotide sequence ID" value="NZ_AYZK01000001.1"/>
</dbReference>
<gene>
    <name evidence="1" type="ORF">FD19_GL000251</name>
</gene>
<organism evidence="1 2">
    <name type="scientific">Lacticaseibacillus thailandensis DSM 22698 = JCM 13996</name>
    <dbReference type="NCBI Taxonomy" id="1423810"/>
    <lineage>
        <taxon>Bacteria</taxon>
        <taxon>Bacillati</taxon>
        <taxon>Bacillota</taxon>
        <taxon>Bacilli</taxon>
        <taxon>Lactobacillales</taxon>
        <taxon>Lactobacillaceae</taxon>
        <taxon>Lacticaseibacillus</taxon>
    </lineage>
</organism>
<proteinExistence type="predicted"/>
<comment type="caution">
    <text evidence="1">The sequence shown here is derived from an EMBL/GenBank/DDBJ whole genome shotgun (WGS) entry which is preliminary data.</text>
</comment>
<keyword evidence="2" id="KW-1185">Reference proteome</keyword>
<evidence type="ECO:0000313" key="1">
    <source>
        <dbReference type="EMBL" id="KRM87969.1"/>
    </source>
</evidence>
<protein>
    <submittedName>
        <fullName evidence="1">Uncharacterized protein</fullName>
    </submittedName>
</protein>
<dbReference type="EMBL" id="AYZK01000001">
    <property type="protein sequence ID" value="KRM87969.1"/>
    <property type="molecule type" value="Genomic_DNA"/>
</dbReference>
<sequence>MKSFLGGFITGAVIAGAWALTHRQTAAAADRDAHNLTRVGHDAQHLMQAVTTVRHRTSALQQAIQDTVPAAEAGINDAITNFKFQTAPRIAKLTTSIDHITKALPESE</sequence>
<name>A0A0R2C854_9LACO</name>